<keyword evidence="4 9" id="KW-0378">Hydrolase</keyword>
<dbReference type="Proteomes" id="UP000585721">
    <property type="component" value="Unassembled WGS sequence"/>
</dbReference>
<dbReference type="Pfam" id="PF01432">
    <property type="entry name" value="Peptidase_M3"/>
    <property type="match status" value="1"/>
</dbReference>
<evidence type="ECO:0000256" key="4">
    <source>
        <dbReference type="ARBA" id="ARBA00022801"/>
    </source>
</evidence>
<dbReference type="CDD" id="cd06456">
    <property type="entry name" value="M3A_DCP"/>
    <property type="match status" value="1"/>
</dbReference>
<dbReference type="InterPro" id="IPR001567">
    <property type="entry name" value="Pept_M3A_M3B_dom"/>
</dbReference>
<comment type="catalytic activity">
    <reaction evidence="7">
        <text>Hydrolysis of oligopeptides, with broad specificity. Gly or Ala commonly occur as P1 or P1' residues, but more distant residues are also important, as is shown by the fact that Z-Gly-Pro-Gly-|-Gly-Pro-Ala is cleaved, but not Z-(Gly)(5).</text>
        <dbReference type="EC" id="3.4.24.70"/>
    </reaction>
</comment>
<dbReference type="GO" id="GO:0004222">
    <property type="term" value="F:metalloendopeptidase activity"/>
    <property type="evidence" value="ECO:0007669"/>
    <property type="project" value="UniProtKB-EC"/>
</dbReference>
<keyword evidence="3 9" id="KW-0479">Metal-binding</keyword>
<evidence type="ECO:0000256" key="7">
    <source>
        <dbReference type="ARBA" id="ARBA00024603"/>
    </source>
</evidence>
<dbReference type="RefSeq" id="WP_188027176.1">
    <property type="nucleotide sequence ID" value="NZ_JACHGR010000008.1"/>
</dbReference>
<comment type="similarity">
    <text evidence="1 9">Belongs to the peptidase M3 family.</text>
</comment>
<gene>
    <name evidence="12" type="ORF">HNR75_002381</name>
</gene>
<dbReference type="InterPro" id="IPR034005">
    <property type="entry name" value="M3A_DCP"/>
</dbReference>
<accession>A0A841GRV9</accession>
<dbReference type="Pfam" id="PF19310">
    <property type="entry name" value="TOP_N"/>
    <property type="match status" value="1"/>
</dbReference>
<protein>
    <recommendedName>
        <fullName evidence="8">oligopeptidase A</fullName>
        <ecNumber evidence="8">3.4.24.70</ecNumber>
    </recommendedName>
</protein>
<feature type="domain" description="Oligopeptidase A N-terminal" evidence="11">
    <location>
        <begin position="45"/>
        <end position="148"/>
    </location>
</feature>
<dbReference type="InterPro" id="IPR045090">
    <property type="entry name" value="Pept_M3A_M3B"/>
</dbReference>
<keyword evidence="13" id="KW-1185">Reference proteome</keyword>
<dbReference type="PANTHER" id="PTHR11804">
    <property type="entry name" value="PROTEASE M3 THIMET OLIGOPEPTIDASE-RELATED"/>
    <property type="match status" value="1"/>
</dbReference>
<dbReference type="EMBL" id="JACHGR010000008">
    <property type="protein sequence ID" value="MBB6056443.1"/>
    <property type="molecule type" value="Genomic_DNA"/>
</dbReference>
<dbReference type="InterPro" id="IPR024080">
    <property type="entry name" value="Neurolysin/TOP_N"/>
</dbReference>
<dbReference type="FunFam" id="1.20.1050.40:FF:000002">
    <property type="entry name" value="Oligopeptidase A"/>
    <property type="match status" value="1"/>
</dbReference>
<dbReference type="AlphaFoldDB" id="A0A841GRV9"/>
<evidence type="ECO:0000256" key="6">
    <source>
        <dbReference type="ARBA" id="ARBA00023049"/>
    </source>
</evidence>
<dbReference type="FunFam" id="3.40.390.10:FF:000009">
    <property type="entry name" value="Oligopeptidase A"/>
    <property type="match status" value="1"/>
</dbReference>
<dbReference type="NCBIfam" id="NF008159">
    <property type="entry name" value="PRK10911.1"/>
    <property type="match status" value="1"/>
</dbReference>
<dbReference type="PANTHER" id="PTHR11804:SF84">
    <property type="entry name" value="SACCHAROLYSIN"/>
    <property type="match status" value="1"/>
</dbReference>
<name>A0A841GRV9_9GAMM</name>
<evidence type="ECO:0000313" key="13">
    <source>
        <dbReference type="Proteomes" id="UP000585721"/>
    </source>
</evidence>
<dbReference type="GO" id="GO:0006508">
    <property type="term" value="P:proteolysis"/>
    <property type="evidence" value="ECO:0007669"/>
    <property type="project" value="UniProtKB-KW"/>
</dbReference>
<organism evidence="12 13">
    <name type="scientific">Tolumonas osonensis</name>
    <dbReference type="NCBI Taxonomy" id="675874"/>
    <lineage>
        <taxon>Bacteria</taxon>
        <taxon>Pseudomonadati</taxon>
        <taxon>Pseudomonadota</taxon>
        <taxon>Gammaproteobacteria</taxon>
        <taxon>Aeromonadales</taxon>
        <taxon>Aeromonadaceae</taxon>
        <taxon>Tolumonas</taxon>
    </lineage>
</organism>
<evidence type="ECO:0000313" key="12">
    <source>
        <dbReference type="EMBL" id="MBB6056443.1"/>
    </source>
</evidence>
<keyword evidence="2 9" id="KW-0645">Protease</keyword>
<evidence type="ECO:0000256" key="5">
    <source>
        <dbReference type="ARBA" id="ARBA00022833"/>
    </source>
</evidence>
<dbReference type="InterPro" id="IPR045666">
    <property type="entry name" value="OpdA_N"/>
</dbReference>
<evidence type="ECO:0000259" key="10">
    <source>
        <dbReference type="Pfam" id="PF01432"/>
    </source>
</evidence>
<dbReference type="Gene3D" id="3.40.390.10">
    <property type="entry name" value="Collagenase (Catalytic Domain)"/>
    <property type="match status" value="1"/>
</dbReference>
<evidence type="ECO:0000256" key="9">
    <source>
        <dbReference type="RuleBase" id="RU003435"/>
    </source>
</evidence>
<keyword evidence="6 9" id="KW-0482">Metalloprotease</keyword>
<dbReference type="InterPro" id="IPR024077">
    <property type="entry name" value="Neurolysin/TOP_dom2"/>
</dbReference>
<reference evidence="12 13" key="1">
    <citation type="submission" date="2020-08" db="EMBL/GenBank/DDBJ databases">
        <title>Genomic Encyclopedia of Type Strains, Phase IV (KMG-IV): sequencing the most valuable type-strain genomes for metagenomic binning, comparative biology and taxonomic classification.</title>
        <authorList>
            <person name="Goeker M."/>
        </authorList>
    </citation>
    <scope>NUCLEOTIDE SEQUENCE [LARGE SCALE GENOMIC DNA]</scope>
    <source>
        <strain evidence="12 13">DSM 22975</strain>
    </source>
</reference>
<evidence type="ECO:0000259" key="11">
    <source>
        <dbReference type="Pfam" id="PF19310"/>
    </source>
</evidence>
<dbReference type="Gene3D" id="1.10.1370.10">
    <property type="entry name" value="Neurolysin, domain 3"/>
    <property type="match status" value="1"/>
</dbReference>
<dbReference type="SUPFAM" id="SSF55486">
    <property type="entry name" value="Metalloproteases ('zincins'), catalytic domain"/>
    <property type="match status" value="1"/>
</dbReference>
<dbReference type="GO" id="GO:0005829">
    <property type="term" value="C:cytosol"/>
    <property type="evidence" value="ECO:0007669"/>
    <property type="project" value="UniProtKB-ARBA"/>
</dbReference>
<dbReference type="EC" id="3.4.24.70" evidence="8"/>
<dbReference type="GO" id="GO:0046872">
    <property type="term" value="F:metal ion binding"/>
    <property type="evidence" value="ECO:0007669"/>
    <property type="project" value="UniProtKB-UniRule"/>
</dbReference>
<dbReference type="GO" id="GO:0006518">
    <property type="term" value="P:peptide metabolic process"/>
    <property type="evidence" value="ECO:0007669"/>
    <property type="project" value="TreeGrafter"/>
</dbReference>
<dbReference type="Gene3D" id="1.20.1050.40">
    <property type="entry name" value="Endopeptidase. Chain P, domain 1"/>
    <property type="match status" value="1"/>
</dbReference>
<keyword evidence="5 9" id="KW-0862">Zinc</keyword>
<comment type="caution">
    <text evidence="12">The sequence shown here is derived from an EMBL/GenBank/DDBJ whole genome shotgun (WGS) entry which is preliminary data.</text>
</comment>
<comment type="cofactor">
    <cofactor evidence="9">
        <name>Zn(2+)</name>
        <dbReference type="ChEBI" id="CHEBI:29105"/>
    </cofactor>
    <text evidence="9">Binds 1 zinc ion.</text>
</comment>
<proteinExistence type="inferred from homology"/>
<evidence type="ECO:0000256" key="8">
    <source>
        <dbReference type="ARBA" id="ARBA00026100"/>
    </source>
</evidence>
<feature type="domain" description="Peptidase M3A/M3B catalytic" evidence="10">
    <location>
        <begin position="222"/>
        <end position="677"/>
    </location>
</feature>
<evidence type="ECO:0000256" key="1">
    <source>
        <dbReference type="ARBA" id="ARBA00006040"/>
    </source>
</evidence>
<sequence length="679" mass="77295">MSNPLLSMDGLPPFSKIKPEHVQPAVQQAISDARQRIADVLRISENFTWDNLIAPLEESDDRLSRIWSPVSHMNSVVNSDELRTAYEACLPLLSEYQTFVGQHEGLYRAYQQLAESNEFRRLSQAQQQQVNHTLRDFRLSGIALPPEQQQRYGQIVSRLSELASQFNNQVMDATQAWSKQITDEAELAGLPDSAKAAARQQAQSRELEGWVFTLDIPSYLPLMMYADNRALREEAYIAFTTRASDQGPNAGQWDNSPLIEEILALRHELAQLLGFANYAERSLATKMAHSTQQVIDFLTDLAARSRPHAQRELAELQAFAQQEHAVETLAAWDIAYYSEKLKQHLYSISNEALRPYFPENKVLQGLFEVVRRLFGIRIKPHLAVETWHPDVRFYDIVDADGELRGSFYLDLYARAKKRGGAWMDDCMGRRYRRDGQLQHPVAYLTCNFNGPVEGKPALFTHDEVVTLFHEFGHGLHHMLTQIDVAGVAGISGVPWDAVELPSQFLENWCWEPEALAVISGHYETGEPLPQSELDKLLAAKNFQSAMQMVRQLEFALFDFRLHLEYDPQRGGRVQQILDEVRQQVSVIVPPAFNRFQHSFSHIFGGGYAAGYYSYKWAEVLSADAFSRFEEEGIFNPQTGRDFLQCILEKGGSDEPMTLFKAFRGREPQIDALLRHSGIQ</sequence>
<evidence type="ECO:0000256" key="3">
    <source>
        <dbReference type="ARBA" id="ARBA00022723"/>
    </source>
</evidence>
<evidence type="ECO:0000256" key="2">
    <source>
        <dbReference type="ARBA" id="ARBA00022670"/>
    </source>
</evidence>
<dbReference type="InterPro" id="IPR024079">
    <property type="entry name" value="MetalloPept_cat_dom_sf"/>
</dbReference>